<evidence type="ECO:0000259" key="3">
    <source>
        <dbReference type="Pfam" id="PF08338"/>
    </source>
</evidence>
<evidence type="ECO:0000259" key="2">
    <source>
        <dbReference type="Pfam" id="PF01370"/>
    </source>
</evidence>
<sequence>MTNYLISGGTGMVGRHLVNTLIQNNTNHVYILSRQSHQSDNTQVSYINWHETNWETKVPNIDVVINLAGATLNKRWTKEHKQLMMTSRLQSTRALYELFKNRTQKPSILFNASAMGYYPPSHTTVYTEQFKTLPHDILSEIVYQWERQASYFESLGTRVVYGRFGLILSQEGGALPMIQMPYQFMVGGKIGSGKQPYSWIHIDDLVRAILFLIDNPNASGPYNLTAPLPEAQNQFGKILGKVLNKPHYTHVPALIMRLTLGEMSKLILDTQHVLPERLTHEGFRFEYPTLESALNNLYHS</sequence>
<comment type="similarity">
    <text evidence="1">Belongs to the NAD(P)-dependent epimerase/dehydratase family. SDR39U1 subfamily.</text>
</comment>
<dbReference type="EMBL" id="JAEDAQ010000003">
    <property type="protein sequence ID" value="MBH9580337.1"/>
    <property type="molecule type" value="Genomic_DNA"/>
</dbReference>
<dbReference type="PANTHER" id="PTHR11092">
    <property type="entry name" value="SUGAR NUCLEOTIDE EPIMERASE RELATED"/>
    <property type="match status" value="1"/>
</dbReference>
<dbReference type="InterPro" id="IPR001509">
    <property type="entry name" value="Epimerase_deHydtase"/>
</dbReference>
<dbReference type="RefSeq" id="WP_115855864.1">
    <property type="nucleotide sequence ID" value="NZ_CAJUZR010000007.1"/>
</dbReference>
<feature type="domain" description="DUF1731" evidence="3">
    <location>
        <begin position="251"/>
        <end position="297"/>
    </location>
</feature>
<feature type="domain" description="NAD-dependent epimerase/dehydratase" evidence="2">
    <location>
        <begin position="5"/>
        <end position="223"/>
    </location>
</feature>
<dbReference type="InterPro" id="IPR013549">
    <property type="entry name" value="DUF1731"/>
</dbReference>
<proteinExistence type="inferred from homology"/>
<organism evidence="5 6">
    <name type="scientific">Staphylococcus felis</name>
    <dbReference type="NCBI Taxonomy" id="46127"/>
    <lineage>
        <taxon>Bacteria</taxon>
        <taxon>Bacillati</taxon>
        <taxon>Bacillota</taxon>
        <taxon>Bacilli</taxon>
        <taxon>Bacillales</taxon>
        <taxon>Staphylococcaceae</taxon>
        <taxon>Staphylococcus</taxon>
    </lineage>
</organism>
<dbReference type="Proteomes" id="UP000256337">
    <property type="component" value="Unassembled WGS sequence"/>
</dbReference>
<evidence type="ECO:0000313" key="7">
    <source>
        <dbReference type="Proteomes" id="UP000597038"/>
    </source>
</evidence>
<dbReference type="Pfam" id="PF01370">
    <property type="entry name" value="Epimerase"/>
    <property type="match status" value="1"/>
</dbReference>
<evidence type="ECO:0000313" key="4">
    <source>
        <dbReference type="EMBL" id="MBH9580337.1"/>
    </source>
</evidence>
<evidence type="ECO:0000256" key="1">
    <source>
        <dbReference type="ARBA" id="ARBA00009353"/>
    </source>
</evidence>
<gene>
    <name evidence="5" type="ORF">DOS76_09970</name>
    <name evidence="4" type="ORF">I9026_03015</name>
</gene>
<name>A0AAX1RTJ4_9STAP</name>
<keyword evidence="7" id="KW-1185">Reference proteome</keyword>
<dbReference type="Pfam" id="PF08338">
    <property type="entry name" value="DUF1731"/>
    <property type="match status" value="1"/>
</dbReference>
<evidence type="ECO:0000313" key="5">
    <source>
        <dbReference type="EMBL" id="REI19970.1"/>
    </source>
</evidence>
<dbReference type="Gene3D" id="3.40.50.720">
    <property type="entry name" value="NAD(P)-binding Rossmann-like Domain"/>
    <property type="match status" value="1"/>
</dbReference>
<dbReference type="PANTHER" id="PTHR11092:SF0">
    <property type="entry name" value="EPIMERASE FAMILY PROTEIN SDR39U1"/>
    <property type="match status" value="1"/>
</dbReference>
<reference evidence="4 7" key="2">
    <citation type="submission" date="2020-12" db="EMBL/GenBank/DDBJ databases">
        <title>Genomic analysis of Staphylococcus felis from a cat with skin infection.</title>
        <authorList>
            <person name="Aslantas O."/>
            <person name="Keskin O."/>
            <person name="Buyukaltay K."/>
            <person name="Gullu Yucetepe A."/>
        </authorList>
    </citation>
    <scope>NUCLEOTIDE SEQUENCE [LARGE SCALE GENOMIC DNA]</scope>
    <source>
        <strain evidence="4 7">HARRANVET</strain>
    </source>
</reference>
<comment type="caution">
    <text evidence="5">The sequence shown here is derived from an EMBL/GenBank/DDBJ whole genome shotgun (WGS) entry which is preliminary data.</text>
</comment>
<dbReference type="InterPro" id="IPR010099">
    <property type="entry name" value="SDR39U1"/>
</dbReference>
<protein>
    <submittedName>
        <fullName evidence="4">TIGR01777 family oxidoreductase</fullName>
    </submittedName>
    <submittedName>
        <fullName evidence="5">TIGR01777 family protein</fullName>
    </submittedName>
</protein>
<dbReference type="SUPFAM" id="SSF51735">
    <property type="entry name" value="NAD(P)-binding Rossmann-fold domains"/>
    <property type="match status" value="1"/>
</dbReference>
<accession>A0AAX1RTJ4</accession>
<evidence type="ECO:0000313" key="6">
    <source>
        <dbReference type="Proteomes" id="UP000256337"/>
    </source>
</evidence>
<dbReference type="InterPro" id="IPR036291">
    <property type="entry name" value="NAD(P)-bd_dom_sf"/>
</dbReference>
<dbReference type="NCBIfam" id="TIGR01777">
    <property type="entry name" value="yfcH"/>
    <property type="match status" value="1"/>
</dbReference>
<dbReference type="Proteomes" id="UP000597038">
    <property type="component" value="Unassembled WGS sequence"/>
</dbReference>
<reference evidence="5 6" key="1">
    <citation type="journal article" date="2018" name="Vet. Microbiol.">
        <title>Characterisation of Staphylococcus felis isolated from cats using whole genome sequencing.</title>
        <authorList>
            <person name="Worthing K."/>
            <person name="Pang S."/>
            <person name="Trott D.J."/>
            <person name="Abraham S."/>
            <person name="Coombs G.W."/>
            <person name="Jordan D."/>
            <person name="McIntyre L."/>
            <person name="Davies M.R."/>
            <person name="Norris J."/>
        </authorList>
    </citation>
    <scope>NUCLEOTIDE SEQUENCE [LARGE SCALE GENOMIC DNA]</scope>
    <source>
        <strain evidence="5 6">F25</strain>
    </source>
</reference>
<dbReference type="AlphaFoldDB" id="A0AAX1RTJ4"/>
<dbReference type="EMBL" id="QKYD01000139">
    <property type="protein sequence ID" value="REI19970.1"/>
    <property type="molecule type" value="Genomic_DNA"/>
</dbReference>